<accession>A0A7J7JJ02</accession>
<gene>
    <name evidence="2" type="ORF">EB796_016347</name>
</gene>
<dbReference type="EMBL" id="VXIV02002469">
    <property type="protein sequence ID" value="KAF6025348.1"/>
    <property type="molecule type" value="Genomic_DNA"/>
</dbReference>
<feature type="region of interest" description="Disordered" evidence="1">
    <location>
        <begin position="81"/>
        <end position="105"/>
    </location>
</feature>
<feature type="compositionally biased region" description="Polar residues" evidence="1">
    <location>
        <begin position="81"/>
        <end position="92"/>
    </location>
</feature>
<feature type="compositionally biased region" description="Polar residues" evidence="1">
    <location>
        <begin position="45"/>
        <end position="60"/>
    </location>
</feature>
<keyword evidence="3" id="KW-1185">Reference proteome</keyword>
<evidence type="ECO:0000313" key="2">
    <source>
        <dbReference type="EMBL" id="KAF6025348.1"/>
    </source>
</evidence>
<evidence type="ECO:0000313" key="3">
    <source>
        <dbReference type="Proteomes" id="UP000593567"/>
    </source>
</evidence>
<sequence length="105" mass="11352">MSSDEEHFSPPVYVKAKPGNIESKRRSISVSSAEWLSDGVKPLASDTTQDTPLHSPSQGLALNPADIQAAEVFPTSSDHVTERLSLSSQSDQLKCEVNREKDGVT</sequence>
<reference evidence="2" key="1">
    <citation type="submission" date="2020-06" db="EMBL/GenBank/DDBJ databases">
        <title>Draft genome of Bugula neritina, a colonial animal packing powerful symbionts and potential medicines.</title>
        <authorList>
            <person name="Rayko M."/>
        </authorList>
    </citation>
    <scope>NUCLEOTIDE SEQUENCE [LARGE SCALE GENOMIC DNA]</scope>
    <source>
        <strain evidence="2">Kwan_BN1</strain>
    </source>
</reference>
<feature type="region of interest" description="Disordered" evidence="1">
    <location>
        <begin position="41"/>
        <end position="60"/>
    </location>
</feature>
<dbReference type="AlphaFoldDB" id="A0A7J7JJ02"/>
<protein>
    <submittedName>
        <fullName evidence="2">Uncharacterized protein</fullName>
    </submittedName>
</protein>
<comment type="caution">
    <text evidence="2">The sequence shown here is derived from an EMBL/GenBank/DDBJ whole genome shotgun (WGS) entry which is preliminary data.</text>
</comment>
<name>A0A7J7JJ02_BUGNE</name>
<proteinExistence type="predicted"/>
<evidence type="ECO:0000256" key="1">
    <source>
        <dbReference type="SAM" id="MobiDB-lite"/>
    </source>
</evidence>
<organism evidence="2 3">
    <name type="scientific">Bugula neritina</name>
    <name type="common">Brown bryozoan</name>
    <name type="synonym">Sertularia neritina</name>
    <dbReference type="NCBI Taxonomy" id="10212"/>
    <lineage>
        <taxon>Eukaryota</taxon>
        <taxon>Metazoa</taxon>
        <taxon>Spiralia</taxon>
        <taxon>Lophotrochozoa</taxon>
        <taxon>Bryozoa</taxon>
        <taxon>Gymnolaemata</taxon>
        <taxon>Cheilostomatida</taxon>
        <taxon>Flustrina</taxon>
        <taxon>Buguloidea</taxon>
        <taxon>Bugulidae</taxon>
        <taxon>Bugula</taxon>
    </lineage>
</organism>
<dbReference type="Proteomes" id="UP000593567">
    <property type="component" value="Unassembled WGS sequence"/>
</dbReference>
<feature type="compositionally biased region" description="Basic and acidic residues" evidence="1">
    <location>
        <begin position="93"/>
        <end position="105"/>
    </location>
</feature>